<feature type="non-terminal residue" evidence="19">
    <location>
        <position position="1"/>
    </location>
</feature>
<keyword evidence="13" id="KW-0449">Lipoprotein</keyword>
<feature type="domain" description="ERAP1-like C-terminal" evidence="17">
    <location>
        <begin position="1061"/>
        <end position="1363"/>
    </location>
</feature>
<keyword evidence="11" id="KW-0472">Membrane</keyword>
<organism evidence="19 20">
    <name type="scientific">Acromyrmex insinuator</name>
    <dbReference type="NCBI Taxonomy" id="230686"/>
    <lineage>
        <taxon>Eukaryota</taxon>
        <taxon>Metazoa</taxon>
        <taxon>Ecdysozoa</taxon>
        <taxon>Arthropoda</taxon>
        <taxon>Hexapoda</taxon>
        <taxon>Insecta</taxon>
        <taxon>Pterygota</taxon>
        <taxon>Neoptera</taxon>
        <taxon>Endopterygota</taxon>
        <taxon>Hymenoptera</taxon>
        <taxon>Apocrita</taxon>
        <taxon>Aculeata</taxon>
        <taxon>Formicoidea</taxon>
        <taxon>Formicidae</taxon>
        <taxon>Myrmicinae</taxon>
        <taxon>Acromyrmex</taxon>
    </lineage>
</organism>
<dbReference type="PANTHER" id="PTHR11533">
    <property type="entry name" value="PROTEASE M1 ZINC METALLOPROTEASE"/>
    <property type="match status" value="1"/>
</dbReference>
<dbReference type="GO" id="GO:0005737">
    <property type="term" value="C:cytoplasm"/>
    <property type="evidence" value="ECO:0007669"/>
    <property type="project" value="TreeGrafter"/>
</dbReference>
<evidence type="ECO:0000256" key="11">
    <source>
        <dbReference type="ARBA" id="ARBA00023136"/>
    </source>
</evidence>
<evidence type="ECO:0000256" key="5">
    <source>
        <dbReference type="ARBA" id="ARBA00022670"/>
    </source>
</evidence>
<dbReference type="GO" id="GO:0006508">
    <property type="term" value="P:proteolysis"/>
    <property type="evidence" value="ECO:0007669"/>
    <property type="project" value="UniProtKB-KW"/>
</dbReference>
<evidence type="ECO:0000256" key="4">
    <source>
        <dbReference type="ARBA" id="ARBA00022622"/>
    </source>
</evidence>
<comment type="cofactor">
    <cofactor evidence="14">
        <name>Zn(2+)</name>
        <dbReference type="ChEBI" id="CHEBI:29105"/>
    </cofactor>
    <text evidence="14">Binds 1 zinc ion per subunit.</text>
</comment>
<dbReference type="GO" id="GO:0005886">
    <property type="term" value="C:plasma membrane"/>
    <property type="evidence" value="ECO:0007669"/>
    <property type="project" value="UniProtKB-SubCell"/>
</dbReference>
<proteinExistence type="inferred from homology"/>
<sequence>VFSESKIVYDDNNDPTYQKTKVALTVAHKLAHQWFGNLVTPSWWSYLWLSKGLASFFQTYIINKIFENYRRTTELLMIQKIQQCLLQDTGSLNFVTTKLGSTFEDNSLNSFVYKKASVLLRMLQNTITDEVFRKGLIIYLTKHQFSSATPDDLWSAMQSALDESDVPHEDYRIKKVMDTWMNQECYPFVHVERNYETGEVTISQTYARQYKKTTNKIKWWIPITFATQSNPNFSNTVPHYWLRPDHNISFTINSDDWIIVNLQLTGYYRVSYDTKNWQKIAHYLNSHNYTKIHVFNRAQIIIDWFISMLDNRMNSYSFLQLIRYLSKDRDYVAWQPLFEIIEHMPTLLLPEMIHIKLYFEHLLNELLQYVKYVENPDDDDITKLTRINALKCACILGNKKCKEVTALKLSKHLADPKTYKIPQKEKFMYCAGMMAANRTTWDKMFELYLKKGKKWDRMKLLKSLSCAEDPDIIINYLNVLALNTSLFHNNTHSFIFKCILEKHARNDIILDYILKNFMIILPRSFTIHAMIKLILDNVYIYEQIDKVKRFSETTLNHYPLILSEIKELIYMKRIKESYKIDINNKELEIIEMATTLINDNGTIYKPMKHTHNNATDILTLNFNEILSPGLYILNMTFVGYFSEPSEKLGFMKFSYIASERQKLEFAVTHFLPNGARRMFPCWDEPALKATFNISVMHHTQYRILSNMPVKEIYDDQDNMRTTYFETTPIMPTYTVTIVMLQFISFSSIVHETIHTFWYHRSSLVPTYLGFAYNVSEKITDILIEYTNCSLKISKIDHVVIPEFTIDSTGNWGLITYDYSNLIYNKEMDPTYEKIFITMFITHKLALQWFGNLVTPSLWPYLWLNEGIASFIQNLVVEKIFKLPVMYLLDIENIQRCLLLDTGSLNSVTLKSSFDDILDELPSRYFTEIYNKSPILLRMLYNTITAEVFRKGLITYLVKHSMQNALDESDIPHENYTIKEVMDTWMNQRRYPLVYVERNYETGEVTISQTCVQQYGENKTTKWWIPITFATQSNPDFSNTVPRYWLRPDQHNISFIINSDDWIIVNLQLSGYYRVNYDIRNWKKISQYLNTNEYANIHVLNRAQIIADLHAMVIDDRIDGYLYLQLINYLKRDTNGVAWQPLLDIIQTMPKPLLLPEMKHVKKSYEQLLHKFLRHIKYTGNSNDDDVTKLTRLNALKCACKLGIKKCKEVTALKLNRHLINPKTYKILRGEKFMYCTGMMAANRTTWNKMFDIYVRRKLKEDTKRLLMGLSCAENPNIIINYLNILAFNTSFFDNDDHAHVFKFILKRHSHNDKILKYILNNFEAIKPKSLSALAMIKLILNNVYFFREIDEVEKFSQTNFKQHPKILSEIKKLIDNLTSTNFTKGFDMGFLKLLLNIGLILAIRMILCIGIKNLEIMNRLPKNTIPIQYNIQLTTYLKEGNYTFYGESNVNIKIRYASSIISLHTRELEIIEMATTLINDNGTIYKPMKHTHNNATDILTLNFNEILSPGLYILNMTFVGYFSERSEKLGFMKFSYIASERQNYSNLIYNKEMDPTYEKIFITMFITHKLALQWFGNLVTPSLWPYLWLNEGIASFIQNLVVEKIFKLPVMYLLDIENIQRCLLQDIGSLNSVTLKSSFDDILDELPSQYLIEIYNKSPILLRMLYNTITAEVFRKGLITYLVKHQFSTATPNDLWSSMQNALDESDIPHENYTIKEVMDTWMNQRRYPLVYVERNYETGEVTISQTCVQQYGENKTTKWWIPITFATQSNPDFSNTVPRYWLRPDQHNISFIINSDDWIIVNLQLTGYYRVNYDIRNWEKISHYLNTNEYANIHVLNRAQIIADLHAMVIDDRIDGYLYLQLINYLKRDTNGVAWQPLLDIIQTMPKPLLLPEMKHVKERYKQLLHKFLQNIKYRRNHNDDDVTKLTRINALKCACNLGNKICKKVTAFKLNRYLMNPETYKIPRREKFMYCTGMMAANLTTWNKMFDIYIRGKLNEDPKRLLMGLSCAENPNIIIKYLNILAFNTSFFDNDDHAHVFKFILKRHSHNDKILKYILNNFEAIKPK</sequence>
<keyword evidence="12" id="KW-0325">Glycoprotein</keyword>
<dbReference type="PANTHER" id="PTHR11533:SF294">
    <property type="entry name" value="THYROTROPIN-RELEASING HORMONE-DEGRADING ECTOENZYME"/>
    <property type="match status" value="1"/>
</dbReference>
<accession>A0A836JIN0</accession>
<keyword evidence="5" id="KW-0645">Protease</keyword>
<keyword evidence="9 14" id="KW-0862">Zinc</keyword>
<dbReference type="Gene3D" id="1.25.50.20">
    <property type="match status" value="2"/>
</dbReference>
<dbReference type="InterPro" id="IPR024571">
    <property type="entry name" value="ERAP1-like_C_dom"/>
</dbReference>
<dbReference type="Proteomes" id="UP000667349">
    <property type="component" value="Unassembled WGS sequence"/>
</dbReference>
<evidence type="ECO:0000256" key="15">
    <source>
        <dbReference type="PIRSR" id="PIRSR634016-4"/>
    </source>
</evidence>
<dbReference type="Pfam" id="PF11838">
    <property type="entry name" value="ERAP1_C"/>
    <property type="match status" value="3"/>
</dbReference>
<evidence type="ECO:0000259" key="16">
    <source>
        <dbReference type="Pfam" id="PF01433"/>
    </source>
</evidence>
<dbReference type="InterPro" id="IPR050344">
    <property type="entry name" value="Peptidase_M1_aminopeptidases"/>
</dbReference>
<evidence type="ECO:0000313" key="19">
    <source>
        <dbReference type="EMBL" id="KAG5314918.1"/>
    </source>
</evidence>
<dbReference type="GO" id="GO:0070006">
    <property type="term" value="F:metalloaminopeptidase activity"/>
    <property type="evidence" value="ECO:0007669"/>
    <property type="project" value="TreeGrafter"/>
</dbReference>
<comment type="caution">
    <text evidence="19">The sequence shown here is derived from an EMBL/GenBank/DDBJ whole genome shotgun (WGS) entry which is preliminary data.</text>
</comment>
<evidence type="ECO:0000256" key="10">
    <source>
        <dbReference type="ARBA" id="ARBA00023049"/>
    </source>
</evidence>
<feature type="domain" description="Peptidase M1 membrane alanine aminopeptidase" evidence="16">
    <location>
        <begin position="2"/>
        <end position="180"/>
    </location>
</feature>
<dbReference type="Gene3D" id="2.60.40.1910">
    <property type="match status" value="3"/>
</dbReference>
<keyword evidence="10" id="KW-0482">Metalloprotease</keyword>
<evidence type="ECO:0000256" key="1">
    <source>
        <dbReference type="ARBA" id="ARBA00004609"/>
    </source>
</evidence>
<gene>
    <name evidence="19" type="primary">Anpep_0</name>
    <name evidence="19" type="ORF">G6Z75_0000070</name>
</gene>
<dbReference type="Gene3D" id="1.10.390.10">
    <property type="entry name" value="Neutral Protease Domain 2"/>
    <property type="match status" value="3"/>
</dbReference>
<feature type="binding site" evidence="14">
    <location>
        <position position="842"/>
    </location>
    <ligand>
        <name>Zn(2+)</name>
        <dbReference type="ChEBI" id="CHEBI:29105"/>
        <note>catalytic</note>
    </ligand>
</feature>
<evidence type="ECO:0000256" key="3">
    <source>
        <dbReference type="ARBA" id="ARBA00022475"/>
    </source>
</evidence>
<dbReference type="Gene3D" id="1.10.3480.20">
    <property type="match status" value="1"/>
</dbReference>
<evidence type="ECO:0000256" key="12">
    <source>
        <dbReference type="ARBA" id="ARBA00023180"/>
    </source>
</evidence>
<dbReference type="GO" id="GO:0042277">
    <property type="term" value="F:peptide binding"/>
    <property type="evidence" value="ECO:0007669"/>
    <property type="project" value="TreeGrafter"/>
</dbReference>
<feature type="domain" description="Peptidase M1 membrane alanine aminopeptidase" evidence="16">
    <location>
        <begin position="1544"/>
        <end position="1722"/>
    </location>
</feature>
<feature type="binding site" evidence="14">
    <location>
        <position position="865"/>
    </location>
    <ligand>
        <name>Zn(2+)</name>
        <dbReference type="ChEBI" id="CHEBI:29105"/>
        <note>catalytic</note>
    </ligand>
</feature>
<feature type="non-terminal residue" evidence="19">
    <location>
        <position position="2066"/>
    </location>
</feature>
<dbReference type="Pfam" id="PF17900">
    <property type="entry name" value="Peptidase_M1_N"/>
    <property type="match status" value="2"/>
</dbReference>
<evidence type="ECO:0000259" key="17">
    <source>
        <dbReference type="Pfam" id="PF11838"/>
    </source>
</evidence>
<dbReference type="Gene3D" id="2.60.40.1730">
    <property type="entry name" value="tricorn interacting facor f3 domain"/>
    <property type="match status" value="2"/>
</dbReference>
<feature type="domain" description="Aminopeptidase N-like N-terminal" evidence="18">
    <location>
        <begin position="575"/>
        <end position="733"/>
    </location>
</feature>
<dbReference type="InterPro" id="IPR014782">
    <property type="entry name" value="Peptidase_M1_dom"/>
</dbReference>
<evidence type="ECO:0000256" key="8">
    <source>
        <dbReference type="ARBA" id="ARBA00022801"/>
    </source>
</evidence>
<feature type="domain" description="ERAP1-like C-terminal" evidence="17">
    <location>
        <begin position="1799"/>
        <end position="2064"/>
    </location>
</feature>
<evidence type="ECO:0000256" key="7">
    <source>
        <dbReference type="ARBA" id="ARBA00022729"/>
    </source>
</evidence>
<dbReference type="CDD" id="cd09601">
    <property type="entry name" value="M1_APN-Q_like"/>
    <property type="match status" value="1"/>
</dbReference>
<evidence type="ECO:0000256" key="6">
    <source>
        <dbReference type="ARBA" id="ARBA00022723"/>
    </source>
</evidence>
<comment type="subcellular location">
    <subcellularLocation>
        <location evidence="1">Cell membrane</location>
        <topology evidence="1">Lipid-anchor</topology>
        <topology evidence="1">GPI-anchor</topology>
    </subcellularLocation>
</comment>
<feature type="domain" description="Peptidase M1 membrane alanine aminopeptidase" evidence="16">
    <location>
        <begin position="770"/>
        <end position="984"/>
    </location>
</feature>
<evidence type="ECO:0000256" key="14">
    <source>
        <dbReference type="PIRSR" id="PIRSR634016-3"/>
    </source>
</evidence>
<feature type="domain" description="Aminopeptidase N-like N-terminal" evidence="18">
    <location>
        <begin position="1426"/>
        <end position="1543"/>
    </location>
</feature>
<keyword evidence="4" id="KW-0336">GPI-anchor</keyword>
<comment type="similarity">
    <text evidence="2">Belongs to the peptidase M1 family.</text>
</comment>
<dbReference type="GO" id="GO:0008270">
    <property type="term" value="F:zinc ion binding"/>
    <property type="evidence" value="ECO:0007669"/>
    <property type="project" value="InterPro"/>
</dbReference>
<dbReference type="GO" id="GO:0005615">
    <property type="term" value="C:extracellular space"/>
    <property type="evidence" value="ECO:0007669"/>
    <property type="project" value="TreeGrafter"/>
</dbReference>
<keyword evidence="3" id="KW-1003">Cell membrane</keyword>
<keyword evidence="6 14" id="KW-0479">Metal-binding</keyword>
<dbReference type="PRINTS" id="PR00756">
    <property type="entry name" value="ALADIPTASE"/>
</dbReference>
<dbReference type="SUPFAM" id="SSF55486">
    <property type="entry name" value="Metalloproteases ('zincins'), catalytic domain"/>
    <property type="match status" value="3"/>
</dbReference>
<protein>
    <submittedName>
        <fullName evidence="19">AMPN Aminopeptidase</fullName>
    </submittedName>
</protein>
<keyword evidence="19" id="KW-0031">Aminopeptidase</keyword>
<dbReference type="InterPro" id="IPR042097">
    <property type="entry name" value="Aminopeptidase_N-like_N_sf"/>
</dbReference>
<dbReference type="SUPFAM" id="SSF63737">
    <property type="entry name" value="Leukotriene A4 hydrolase N-terminal domain"/>
    <property type="match status" value="2"/>
</dbReference>
<evidence type="ECO:0000256" key="9">
    <source>
        <dbReference type="ARBA" id="ARBA00022833"/>
    </source>
</evidence>
<dbReference type="GO" id="GO:0043171">
    <property type="term" value="P:peptide catabolic process"/>
    <property type="evidence" value="ECO:0007669"/>
    <property type="project" value="TreeGrafter"/>
</dbReference>
<feature type="site" description="Transition state stabilizer" evidence="15">
    <location>
        <position position="929"/>
    </location>
</feature>
<reference evidence="19" key="1">
    <citation type="submission" date="2020-02" db="EMBL/GenBank/DDBJ databases">
        <title>Relaxed selection underlies rapid genomic changes in the transitions from sociality to social parasitism in ants.</title>
        <authorList>
            <person name="Bi X."/>
        </authorList>
    </citation>
    <scope>NUCLEOTIDE SEQUENCE</scope>
    <source>
        <strain evidence="19">BGI-DK2013a</strain>
        <tissue evidence="19">Whole body</tissue>
    </source>
</reference>
<dbReference type="InterPro" id="IPR027268">
    <property type="entry name" value="Peptidase_M4/M1_CTD_sf"/>
</dbReference>
<dbReference type="InterPro" id="IPR045357">
    <property type="entry name" value="Aminopeptidase_N-like_N"/>
</dbReference>
<evidence type="ECO:0000259" key="18">
    <source>
        <dbReference type="Pfam" id="PF17900"/>
    </source>
</evidence>
<evidence type="ECO:0000256" key="13">
    <source>
        <dbReference type="ARBA" id="ARBA00023288"/>
    </source>
</evidence>
<dbReference type="GO" id="GO:0098552">
    <property type="term" value="C:side of membrane"/>
    <property type="evidence" value="ECO:0007669"/>
    <property type="project" value="UniProtKB-KW"/>
</dbReference>
<evidence type="ECO:0000256" key="2">
    <source>
        <dbReference type="ARBA" id="ARBA00010136"/>
    </source>
</evidence>
<name>A0A836JIN0_9HYME</name>
<evidence type="ECO:0000313" key="20">
    <source>
        <dbReference type="Proteomes" id="UP000667349"/>
    </source>
</evidence>
<dbReference type="InterPro" id="IPR034016">
    <property type="entry name" value="M1_APN-typ"/>
</dbReference>
<dbReference type="Pfam" id="PF01433">
    <property type="entry name" value="Peptidase_M1"/>
    <property type="match status" value="3"/>
</dbReference>
<keyword evidence="8" id="KW-0378">Hydrolase</keyword>
<dbReference type="EMBL" id="JAANHZ010000135">
    <property type="protein sequence ID" value="KAG5314918.1"/>
    <property type="molecule type" value="Genomic_DNA"/>
</dbReference>
<dbReference type="InterPro" id="IPR001930">
    <property type="entry name" value="Peptidase_M1"/>
</dbReference>
<keyword evidence="20" id="KW-1185">Reference proteome</keyword>
<feature type="domain" description="ERAP1-like C-terminal" evidence="17">
    <location>
        <begin position="257"/>
        <end position="554"/>
    </location>
</feature>
<keyword evidence="7" id="KW-0732">Signal</keyword>
<dbReference type="FunFam" id="2.60.40.1910:FF:000008">
    <property type="entry name" value="Aminopeptidase"/>
    <property type="match status" value="3"/>
</dbReference>